<evidence type="ECO:0000313" key="3">
    <source>
        <dbReference type="Proteomes" id="UP000765509"/>
    </source>
</evidence>
<accession>A0A9Q3BYF7</accession>
<dbReference type="SUPFAM" id="SSF54160">
    <property type="entry name" value="Chromo domain-like"/>
    <property type="match status" value="1"/>
</dbReference>
<evidence type="ECO:0000256" key="1">
    <source>
        <dbReference type="SAM" id="MobiDB-lite"/>
    </source>
</evidence>
<name>A0A9Q3BYF7_9BASI</name>
<reference evidence="2" key="1">
    <citation type="submission" date="2021-03" db="EMBL/GenBank/DDBJ databases">
        <title>Draft genome sequence of rust myrtle Austropuccinia psidii MF-1, a brazilian biotype.</title>
        <authorList>
            <person name="Quecine M.C."/>
            <person name="Pachon D.M.R."/>
            <person name="Bonatelli M.L."/>
            <person name="Correr F.H."/>
            <person name="Franceschini L.M."/>
            <person name="Leite T.F."/>
            <person name="Margarido G.R.A."/>
            <person name="Almeida C.A."/>
            <person name="Ferrarezi J.A."/>
            <person name="Labate C.A."/>
        </authorList>
    </citation>
    <scope>NUCLEOTIDE SEQUENCE</scope>
    <source>
        <strain evidence="2">MF-1</strain>
    </source>
</reference>
<gene>
    <name evidence="2" type="ORF">O181_013539</name>
</gene>
<evidence type="ECO:0000313" key="2">
    <source>
        <dbReference type="EMBL" id="MBW0473824.1"/>
    </source>
</evidence>
<protein>
    <recommendedName>
        <fullName evidence="4">Chromo domain-containing protein</fullName>
    </recommendedName>
</protein>
<dbReference type="Proteomes" id="UP000765509">
    <property type="component" value="Unassembled WGS sequence"/>
</dbReference>
<sequence length="111" mass="12928">MQWKSNSEEFSRKHPVFPVRLVKPYHQTGEDILPSRSKNPTPQDIVDIEDCPGPVKKIIKARKIRGNGKDHRQYLFRFKNQKSDKAKWLAEDAIPDVDLHLRVLRVSGRAE</sequence>
<dbReference type="OrthoDB" id="3929326at2759"/>
<keyword evidence="3" id="KW-1185">Reference proteome</keyword>
<proteinExistence type="predicted"/>
<dbReference type="InterPro" id="IPR016197">
    <property type="entry name" value="Chromo-like_dom_sf"/>
</dbReference>
<organism evidence="2 3">
    <name type="scientific">Austropuccinia psidii MF-1</name>
    <dbReference type="NCBI Taxonomy" id="1389203"/>
    <lineage>
        <taxon>Eukaryota</taxon>
        <taxon>Fungi</taxon>
        <taxon>Dikarya</taxon>
        <taxon>Basidiomycota</taxon>
        <taxon>Pucciniomycotina</taxon>
        <taxon>Pucciniomycetes</taxon>
        <taxon>Pucciniales</taxon>
        <taxon>Sphaerophragmiaceae</taxon>
        <taxon>Austropuccinia</taxon>
    </lineage>
</organism>
<dbReference type="EMBL" id="AVOT02003550">
    <property type="protein sequence ID" value="MBW0473824.1"/>
    <property type="molecule type" value="Genomic_DNA"/>
</dbReference>
<evidence type="ECO:0008006" key="4">
    <source>
        <dbReference type="Google" id="ProtNLM"/>
    </source>
</evidence>
<feature type="region of interest" description="Disordered" evidence="1">
    <location>
        <begin position="28"/>
        <end position="49"/>
    </location>
</feature>
<dbReference type="AlphaFoldDB" id="A0A9Q3BYF7"/>
<comment type="caution">
    <text evidence="2">The sequence shown here is derived from an EMBL/GenBank/DDBJ whole genome shotgun (WGS) entry which is preliminary data.</text>
</comment>